<name>A0ABV2N2Y7_9HYPH</name>
<accession>A0ABV2N2Y7</accession>
<protein>
    <submittedName>
        <fullName evidence="1">Type II secretory pathway component PulJ</fullName>
    </submittedName>
</protein>
<dbReference type="InterPro" id="IPR015309">
    <property type="entry name" value="Tscrpt_rep_TraM"/>
</dbReference>
<gene>
    <name evidence="1" type="ORF">ABID37_003651</name>
</gene>
<dbReference type="RefSeq" id="WP_354197324.1">
    <property type="nucleotide sequence ID" value="NZ_JBEPML010000014.1"/>
</dbReference>
<comment type="caution">
    <text evidence="1">The sequence shown here is derived from an EMBL/GenBank/DDBJ whole genome shotgun (WGS) entry which is preliminary data.</text>
</comment>
<dbReference type="Gene3D" id="1.10.287.160">
    <property type="entry name" value="HR1 repeat"/>
    <property type="match status" value="1"/>
</dbReference>
<reference evidence="1 2" key="1">
    <citation type="submission" date="2024-06" db="EMBL/GenBank/DDBJ databases">
        <title>Genomic Encyclopedia of Type Strains, Phase IV (KMG-IV): sequencing the most valuable type-strain genomes for metagenomic binning, comparative biology and taxonomic classification.</title>
        <authorList>
            <person name="Goeker M."/>
        </authorList>
    </citation>
    <scope>NUCLEOTIDE SEQUENCE [LARGE SCALE GENOMIC DNA]</scope>
    <source>
        <strain evidence="1 2">DSM 27865</strain>
    </source>
</reference>
<evidence type="ECO:0000313" key="1">
    <source>
        <dbReference type="EMBL" id="MET3793423.1"/>
    </source>
</evidence>
<dbReference type="InterPro" id="IPR036336">
    <property type="entry name" value="Tscrpt_rep_TraM_sf"/>
</dbReference>
<evidence type="ECO:0000313" key="2">
    <source>
        <dbReference type="Proteomes" id="UP001549076"/>
    </source>
</evidence>
<organism evidence="1 2">
    <name type="scientific">Aquamicrobium terrae</name>
    <dbReference type="NCBI Taxonomy" id="1324945"/>
    <lineage>
        <taxon>Bacteria</taxon>
        <taxon>Pseudomonadati</taxon>
        <taxon>Pseudomonadota</taxon>
        <taxon>Alphaproteobacteria</taxon>
        <taxon>Hyphomicrobiales</taxon>
        <taxon>Phyllobacteriaceae</taxon>
        <taxon>Aquamicrobium</taxon>
    </lineage>
</organism>
<dbReference type="EMBL" id="JBEPML010000014">
    <property type="protein sequence ID" value="MET3793423.1"/>
    <property type="molecule type" value="Genomic_DNA"/>
</dbReference>
<dbReference type="SUPFAM" id="SSF109631">
    <property type="entry name" value="Transcriptional repressor TraM"/>
    <property type="match status" value="1"/>
</dbReference>
<dbReference type="Pfam" id="PF09228">
    <property type="entry name" value="Prok-TraM"/>
    <property type="match status" value="1"/>
</dbReference>
<proteinExistence type="predicted"/>
<keyword evidence="2" id="KW-1185">Reference proteome</keyword>
<dbReference type="Proteomes" id="UP001549076">
    <property type="component" value="Unassembled WGS sequence"/>
</dbReference>
<sequence>MGKRVTKDPSALEAEIRELLDPLDDAQRENLAVRAIVEHRRLLQRAEEIFSAMNTEAATPDSDLTESYSPAMLECKTQARAVQIMIDCLGYIPAVPSMDEP</sequence>